<evidence type="ECO:0000259" key="1">
    <source>
        <dbReference type="PROSITE" id="PS50191"/>
    </source>
</evidence>
<dbReference type="PANTHER" id="PTHR45657">
    <property type="entry name" value="CRAL-TRIO DOMAIN-CONTAINING PROTEIN YKL091C-RELATED"/>
    <property type="match status" value="1"/>
</dbReference>
<name>A0A1R3RQX9_ASPC5</name>
<accession>A0A1R3RQX9</accession>
<dbReference type="PANTHER" id="PTHR45657:SF20">
    <property type="entry name" value="CRAL_TRIO DOMAIN PROTEIN (AFU_ORTHOLOGUE AFUA_5G00680)"/>
    <property type="match status" value="1"/>
</dbReference>
<keyword evidence="3" id="KW-1185">Reference proteome</keyword>
<dbReference type="EMBL" id="KV907498">
    <property type="protein sequence ID" value="OOF96882.1"/>
    <property type="molecule type" value="Genomic_DNA"/>
</dbReference>
<dbReference type="CDD" id="cd00170">
    <property type="entry name" value="SEC14"/>
    <property type="match status" value="1"/>
</dbReference>
<reference evidence="3" key="1">
    <citation type="journal article" date="2017" name="Genome Biol.">
        <title>Comparative genomics reveals high biological diversity and specific adaptations in the industrially and medically important fungal genus Aspergillus.</title>
        <authorList>
            <person name="de Vries R.P."/>
            <person name="Riley R."/>
            <person name="Wiebenga A."/>
            <person name="Aguilar-Osorio G."/>
            <person name="Amillis S."/>
            <person name="Uchima C.A."/>
            <person name="Anderluh G."/>
            <person name="Asadollahi M."/>
            <person name="Askin M."/>
            <person name="Barry K."/>
            <person name="Battaglia E."/>
            <person name="Bayram O."/>
            <person name="Benocci T."/>
            <person name="Braus-Stromeyer S.A."/>
            <person name="Caldana C."/>
            <person name="Canovas D."/>
            <person name="Cerqueira G.C."/>
            <person name="Chen F."/>
            <person name="Chen W."/>
            <person name="Choi C."/>
            <person name="Clum A."/>
            <person name="Dos Santos R.A."/>
            <person name="Damasio A.R."/>
            <person name="Diallinas G."/>
            <person name="Emri T."/>
            <person name="Fekete E."/>
            <person name="Flipphi M."/>
            <person name="Freyberg S."/>
            <person name="Gallo A."/>
            <person name="Gournas C."/>
            <person name="Habgood R."/>
            <person name="Hainaut M."/>
            <person name="Harispe M.L."/>
            <person name="Henrissat B."/>
            <person name="Hilden K.S."/>
            <person name="Hope R."/>
            <person name="Hossain A."/>
            <person name="Karabika E."/>
            <person name="Karaffa L."/>
            <person name="Karanyi Z."/>
            <person name="Krasevec N."/>
            <person name="Kuo A."/>
            <person name="Kusch H."/>
            <person name="LaButti K."/>
            <person name="Lagendijk E.L."/>
            <person name="Lapidus A."/>
            <person name="Levasseur A."/>
            <person name="Lindquist E."/>
            <person name="Lipzen A."/>
            <person name="Logrieco A.F."/>
            <person name="MacCabe A."/>
            <person name="Maekelae M.R."/>
            <person name="Malavazi I."/>
            <person name="Melin P."/>
            <person name="Meyer V."/>
            <person name="Mielnichuk N."/>
            <person name="Miskei M."/>
            <person name="Molnar A.P."/>
            <person name="Mule G."/>
            <person name="Ngan C.Y."/>
            <person name="Orejas M."/>
            <person name="Orosz E."/>
            <person name="Ouedraogo J.P."/>
            <person name="Overkamp K.M."/>
            <person name="Park H.-S."/>
            <person name="Perrone G."/>
            <person name="Piumi F."/>
            <person name="Punt P.J."/>
            <person name="Ram A.F."/>
            <person name="Ramon A."/>
            <person name="Rauscher S."/>
            <person name="Record E."/>
            <person name="Riano-Pachon D.M."/>
            <person name="Robert V."/>
            <person name="Roehrig J."/>
            <person name="Ruller R."/>
            <person name="Salamov A."/>
            <person name="Salih N.S."/>
            <person name="Samson R.A."/>
            <person name="Sandor E."/>
            <person name="Sanguinetti M."/>
            <person name="Schuetze T."/>
            <person name="Sepcic K."/>
            <person name="Shelest E."/>
            <person name="Sherlock G."/>
            <person name="Sophianopoulou V."/>
            <person name="Squina F.M."/>
            <person name="Sun H."/>
            <person name="Susca A."/>
            <person name="Todd R.B."/>
            <person name="Tsang A."/>
            <person name="Unkles S.E."/>
            <person name="van de Wiele N."/>
            <person name="van Rossen-Uffink D."/>
            <person name="Oliveira J.V."/>
            <person name="Vesth T.C."/>
            <person name="Visser J."/>
            <person name="Yu J.-H."/>
            <person name="Zhou M."/>
            <person name="Andersen M.R."/>
            <person name="Archer D.B."/>
            <person name="Baker S.E."/>
            <person name="Benoit I."/>
            <person name="Brakhage A.A."/>
            <person name="Braus G.H."/>
            <person name="Fischer R."/>
            <person name="Frisvad J.C."/>
            <person name="Goldman G.H."/>
            <person name="Houbraken J."/>
            <person name="Oakley B."/>
            <person name="Pocsi I."/>
            <person name="Scazzocchio C."/>
            <person name="Seiboth B."/>
            <person name="vanKuyk P.A."/>
            <person name="Wortman J."/>
            <person name="Dyer P.S."/>
            <person name="Grigoriev I.V."/>
        </authorList>
    </citation>
    <scope>NUCLEOTIDE SEQUENCE [LARGE SCALE GENOMIC DNA]</scope>
    <source>
        <strain evidence="3">ITEM 5010</strain>
    </source>
</reference>
<dbReference type="Proteomes" id="UP000188318">
    <property type="component" value="Unassembled WGS sequence"/>
</dbReference>
<dbReference type="STRING" id="602072.A0A1R3RQX9"/>
<gene>
    <name evidence="2" type="ORF">ASPCADRAFT_207001</name>
</gene>
<dbReference type="Gene3D" id="1.10.8.20">
    <property type="entry name" value="N-terminal domain of phosphatidylinositol transfer protein sec14p"/>
    <property type="match status" value="1"/>
</dbReference>
<dbReference type="OMA" id="QFRREKD"/>
<dbReference type="SUPFAM" id="SSF46938">
    <property type="entry name" value="CRAL/TRIO N-terminal domain"/>
    <property type="match status" value="1"/>
</dbReference>
<evidence type="ECO:0000313" key="2">
    <source>
        <dbReference type="EMBL" id="OOF96882.1"/>
    </source>
</evidence>
<sequence>MGELAIHPTATLAAFKASCAAEGLLAPREGLQDGDVADGIYDDATLRRYLDARKRDPAAALAQFREATTFHTEKHILQLYDLISLDHYEETRKMYPHWTGRRDRHGQPILMFDLAHWDASTIAAWQTTREIPCHPDVRSTPINPAMIQRAAVHFDTVTRFVLPLCSALGDRPAPATPITKAVYLVDASSLGIKQAWNVRDVARDISGLLTTCYPETIDRIFVGNAPFYFPRIWAFMKNFVDPVTAEKLVITRPGDVYDTLLTQIDHDQIPAQFGGGFKFTTGMLPALDEGIRQALQWTSSSTEELPRGPIKWMDDAEGKRRAVATGCVGDVQRTEEIAVLSVQT</sequence>
<dbReference type="SMART" id="SM00516">
    <property type="entry name" value="SEC14"/>
    <property type="match status" value="1"/>
</dbReference>
<dbReference type="VEuPathDB" id="FungiDB:ASPCADRAFT_207001"/>
<dbReference type="InterPro" id="IPR051026">
    <property type="entry name" value="PI/PC_transfer"/>
</dbReference>
<dbReference type="Gene3D" id="3.40.525.10">
    <property type="entry name" value="CRAL-TRIO lipid binding domain"/>
    <property type="match status" value="1"/>
</dbReference>
<dbReference type="InterPro" id="IPR036865">
    <property type="entry name" value="CRAL-TRIO_dom_sf"/>
</dbReference>
<organism evidence="2 3">
    <name type="scientific">Aspergillus carbonarius (strain ITEM 5010)</name>
    <dbReference type="NCBI Taxonomy" id="602072"/>
    <lineage>
        <taxon>Eukaryota</taxon>
        <taxon>Fungi</taxon>
        <taxon>Dikarya</taxon>
        <taxon>Ascomycota</taxon>
        <taxon>Pezizomycotina</taxon>
        <taxon>Eurotiomycetes</taxon>
        <taxon>Eurotiomycetidae</taxon>
        <taxon>Eurotiales</taxon>
        <taxon>Aspergillaceae</taxon>
        <taxon>Aspergillus</taxon>
        <taxon>Aspergillus subgen. Circumdati</taxon>
    </lineage>
</organism>
<dbReference type="InterPro" id="IPR001251">
    <property type="entry name" value="CRAL-TRIO_dom"/>
</dbReference>
<dbReference type="PROSITE" id="PS50191">
    <property type="entry name" value="CRAL_TRIO"/>
    <property type="match status" value="1"/>
</dbReference>
<dbReference type="OrthoDB" id="30289at2759"/>
<dbReference type="InterPro" id="IPR036273">
    <property type="entry name" value="CRAL/TRIO_N_dom_sf"/>
</dbReference>
<proteinExistence type="predicted"/>
<dbReference type="SUPFAM" id="SSF52087">
    <property type="entry name" value="CRAL/TRIO domain"/>
    <property type="match status" value="1"/>
</dbReference>
<protein>
    <recommendedName>
        <fullName evidence="1">CRAL-TRIO domain-containing protein</fullName>
    </recommendedName>
</protein>
<evidence type="ECO:0000313" key="3">
    <source>
        <dbReference type="Proteomes" id="UP000188318"/>
    </source>
</evidence>
<feature type="domain" description="CRAL-TRIO" evidence="1">
    <location>
        <begin position="87"/>
        <end position="281"/>
    </location>
</feature>
<dbReference type="Pfam" id="PF00650">
    <property type="entry name" value="CRAL_TRIO"/>
    <property type="match status" value="1"/>
</dbReference>
<dbReference type="AlphaFoldDB" id="A0A1R3RQX9"/>